<dbReference type="GO" id="GO:0043531">
    <property type="term" value="F:ADP binding"/>
    <property type="evidence" value="ECO:0007669"/>
    <property type="project" value="InterPro"/>
</dbReference>
<dbReference type="AlphaFoldDB" id="A0A8K0GPV1"/>
<dbReference type="GO" id="GO:0007165">
    <property type="term" value="P:signal transduction"/>
    <property type="evidence" value="ECO:0007669"/>
    <property type="project" value="InterPro"/>
</dbReference>
<name>A0A8K0GPV1_9ROSA</name>
<dbReference type="OrthoDB" id="1166111at2759"/>
<gene>
    <name evidence="2" type="ORF">FNV43_RR27113</name>
</gene>
<dbReference type="PROSITE" id="PS50104">
    <property type="entry name" value="TIR"/>
    <property type="match status" value="1"/>
</dbReference>
<dbReference type="InterPro" id="IPR044974">
    <property type="entry name" value="Disease_R_plants"/>
</dbReference>
<dbReference type="PANTHER" id="PTHR11017:SF559">
    <property type="entry name" value="DISEASE RESISTANCE PROTEIN CHL1"/>
    <property type="match status" value="1"/>
</dbReference>
<reference evidence="2" key="1">
    <citation type="submission" date="2020-03" db="EMBL/GenBank/DDBJ databases">
        <title>A high-quality chromosome-level genome assembly of a woody plant with both climbing and erect habits, Rhamnella rubrinervis.</title>
        <authorList>
            <person name="Lu Z."/>
            <person name="Yang Y."/>
            <person name="Zhu X."/>
            <person name="Sun Y."/>
        </authorList>
    </citation>
    <scope>NUCLEOTIDE SEQUENCE</scope>
    <source>
        <strain evidence="2">BYM</strain>
        <tissue evidence="2">Leaf</tissue>
    </source>
</reference>
<comment type="caution">
    <text evidence="2">The sequence shown here is derived from an EMBL/GenBank/DDBJ whole genome shotgun (WGS) entry which is preliminary data.</text>
</comment>
<dbReference type="InterPro" id="IPR035897">
    <property type="entry name" value="Toll_tir_struct_dom_sf"/>
</dbReference>
<sequence length="420" mass="48725">MTTETSSTSSVSSPRKHDVFLSFRVEDTGSGLTNYLYNALEEKGITTFRYDHRKTNTSLSPFQAIEESRFAIVVFSNNYASSTRCLDELAMIFECMNKPAGLTIYPVFYHVNPTHVEEHFAEHEQGFRDNMEKVDRWREALTRVANLTGWDLRNRHETDFIKEIVIDIFEKLKQTFIFGDNGLLVGTVSHVDELESLLDIESKDVRTIGIWGVKGIGKTSLAREVFKRVSHKFQASAFLFNIRIEFETHSMLHLQKLLYQNLLLNNGQGIVNDYMVINNELRQTLRSKRVLIVLDDVDSLKRIEDLVGEWKKQHHSWLSPGSRLIVTTRKKHLLRRYGEKYTHEVEKLTDDEALQLLRQEAFDGNPIPDEYKEVSNSMVKIANGHPLTLKELGSLLYGRIVDEWWEVLDKLKENPNKYKL</sequence>
<keyword evidence="3" id="KW-1185">Reference proteome</keyword>
<dbReference type="Pfam" id="PF00931">
    <property type="entry name" value="NB-ARC"/>
    <property type="match status" value="1"/>
</dbReference>
<dbReference type="SUPFAM" id="SSF52200">
    <property type="entry name" value="Toll/Interleukin receptor TIR domain"/>
    <property type="match status" value="1"/>
</dbReference>
<evidence type="ECO:0000313" key="3">
    <source>
        <dbReference type="Proteomes" id="UP000796880"/>
    </source>
</evidence>
<dbReference type="InterPro" id="IPR027417">
    <property type="entry name" value="P-loop_NTPase"/>
</dbReference>
<dbReference type="InterPro" id="IPR002182">
    <property type="entry name" value="NB-ARC"/>
</dbReference>
<proteinExistence type="predicted"/>
<dbReference type="Pfam" id="PF01582">
    <property type="entry name" value="TIR"/>
    <property type="match status" value="1"/>
</dbReference>
<dbReference type="SUPFAM" id="SSF52540">
    <property type="entry name" value="P-loop containing nucleoside triphosphate hydrolases"/>
    <property type="match status" value="1"/>
</dbReference>
<accession>A0A8K0GPV1</accession>
<dbReference type="SMART" id="SM00255">
    <property type="entry name" value="TIR"/>
    <property type="match status" value="1"/>
</dbReference>
<dbReference type="Proteomes" id="UP000796880">
    <property type="component" value="Unassembled WGS sequence"/>
</dbReference>
<protein>
    <recommendedName>
        <fullName evidence="1">TIR domain-containing protein</fullName>
    </recommendedName>
</protein>
<dbReference type="Gene3D" id="3.40.50.10140">
    <property type="entry name" value="Toll/interleukin-1 receptor homology (TIR) domain"/>
    <property type="match status" value="1"/>
</dbReference>
<dbReference type="PRINTS" id="PR00364">
    <property type="entry name" value="DISEASERSIST"/>
</dbReference>
<dbReference type="InterPro" id="IPR042197">
    <property type="entry name" value="Apaf_helical"/>
</dbReference>
<evidence type="ECO:0000259" key="1">
    <source>
        <dbReference type="PROSITE" id="PS50104"/>
    </source>
</evidence>
<dbReference type="PANTHER" id="PTHR11017">
    <property type="entry name" value="LEUCINE-RICH REPEAT-CONTAINING PROTEIN"/>
    <property type="match status" value="1"/>
</dbReference>
<organism evidence="2 3">
    <name type="scientific">Rhamnella rubrinervis</name>
    <dbReference type="NCBI Taxonomy" id="2594499"/>
    <lineage>
        <taxon>Eukaryota</taxon>
        <taxon>Viridiplantae</taxon>
        <taxon>Streptophyta</taxon>
        <taxon>Embryophyta</taxon>
        <taxon>Tracheophyta</taxon>
        <taxon>Spermatophyta</taxon>
        <taxon>Magnoliopsida</taxon>
        <taxon>eudicotyledons</taxon>
        <taxon>Gunneridae</taxon>
        <taxon>Pentapetalae</taxon>
        <taxon>rosids</taxon>
        <taxon>fabids</taxon>
        <taxon>Rosales</taxon>
        <taxon>Rhamnaceae</taxon>
        <taxon>rhamnoid group</taxon>
        <taxon>Rhamneae</taxon>
        <taxon>Rhamnella</taxon>
    </lineage>
</organism>
<dbReference type="InterPro" id="IPR000157">
    <property type="entry name" value="TIR_dom"/>
</dbReference>
<dbReference type="Gene3D" id="1.10.8.430">
    <property type="entry name" value="Helical domain of apoptotic protease-activating factors"/>
    <property type="match status" value="1"/>
</dbReference>
<dbReference type="EMBL" id="VOIH02000012">
    <property type="protein sequence ID" value="KAF3432373.1"/>
    <property type="molecule type" value="Genomic_DNA"/>
</dbReference>
<evidence type="ECO:0000313" key="2">
    <source>
        <dbReference type="EMBL" id="KAF3432373.1"/>
    </source>
</evidence>
<dbReference type="Gene3D" id="3.40.50.300">
    <property type="entry name" value="P-loop containing nucleotide triphosphate hydrolases"/>
    <property type="match status" value="1"/>
</dbReference>
<dbReference type="GO" id="GO:0006952">
    <property type="term" value="P:defense response"/>
    <property type="evidence" value="ECO:0007669"/>
    <property type="project" value="InterPro"/>
</dbReference>
<feature type="domain" description="TIR" evidence="1">
    <location>
        <begin position="15"/>
        <end position="172"/>
    </location>
</feature>